<dbReference type="EMBL" id="MDJD01000054">
    <property type="protein sequence ID" value="OEJ98650.1"/>
    <property type="molecule type" value="Genomic_DNA"/>
</dbReference>
<dbReference type="STRING" id="1849968.A8C32_05475"/>
<dbReference type="InterPro" id="IPR029151">
    <property type="entry name" value="Sensor-like_sf"/>
</dbReference>
<proteinExistence type="predicted"/>
<dbReference type="NCBIfam" id="NF033520">
    <property type="entry name" value="transpos_IS982"/>
    <property type="match status" value="1"/>
</dbReference>
<evidence type="ECO:0000259" key="1">
    <source>
        <dbReference type="Pfam" id="PF13612"/>
    </source>
</evidence>
<dbReference type="RefSeq" id="WP_069831336.1">
    <property type="nucleotide sequence ID" value="NZ_MDJD01000054.1"/>
</dbReference>
<protein>
    <recommendedName>
        <fullName evidence="1">Transposase DDE domain-containing protein</fullName>
    </recommendedName>
</protein>
<sequence length="273" mass="31957">MLQDKVIGIYCIVDDILKEMNHKEHRNRKFSDSQVLSTALVSAMLFNGNQSKALSYMKSHMCKTMINKSGFTKRLHRLKELLLSIFFSIGRVFKYIHCEMEYIIDSFPVRVCHNIRISRSKLIKGESYRGYNASKREYFYGFKVQLITTKSGIPVEMYLVEGKEHDSQILQRMYHDLPAESVLYGDSGYTDYELEDLFKETEQVRLQIARKTNSKRKDRPYVAYIKDTMRKIIETSISQICSLMPRHINAVTTNGFIIKLILFVMAFQIKQII</sequence>
<organism evidence="2 3">
    <name type="scientific">Flavivirga aquatica</name>
    <dbReference type="NCBI Taxonomy" id="1849968"/>
    <lineage>
        <taxon>Bacteria</taxon>
        <taxon>Pseudomonadati</taxon>
        <taxon>Bacteroidota</taxon>
        <taxon>Flavobacteriia</taxon>
        <taxon>Flavobacteriales</taxon>
        <taxon>Flavobacteriaceae</taxon>
        <taxon>Flavivirga</taxon>
    </lineage>
</organism>
<dbReference type="InterPro" id="IPR025668">
    <property type="entry name" value="Tnp_DDE_dom"/>
</dbReference>
<gene>
    <name evidence="2" type="ORF">A8C32_05475</name>
</gene>
<reference evidence="2 3" key="1">
    <citation type="submission" date="2016-05" db="EMBL/GenBank/DDBJ databases">
        <title>Draft Genome Sequence of Algibacter sp. Strain SK-16 Isolated from the Surface Water of Aburatsubo Inlet.</title>
        <authorList>
            <person name="Wong S.-K."/>
            <person name="Yoshizawa S."/>
            <person name="Nakajima Y."/>
            <person name="Ogura Y."/>
            <person name="Tetsuya H."/>
            <person name="Hamasaki K."/>
        </authorList>
    </citation>
    <scope>NUCLEOTIDE SEQUENCE [LARGE SCALE GENOMIC DNA]</scope>
    <source>
        <strain evidence="2 3">SK-16</strain>
    </source>
</reference>
<dbReference type="OrthoDB" id="706456at2"/>
<feature type="domain" description="Transposase DDE" evidence="1">
    <location>
        <begin position="102"/>
        <end position="241"/>
    </location>
</feature>
<dbReference type="Pfam" id="PF13612">
    <property type="entry name" value="DDE_Tnp_1_3"/>
    <property type="match status" value="1"/>
</dbReference>
<accession>A0A1E5SHR3</accession>
<evidence type="ECO:0000313" key="3">
    <source>
        <dbReference type="Proteomes" id="UP000095713"/>
    </source>
</evidence>
<name>A0A1E5SHR3_9FLAO</name>
<dbReference type="Proteomes" id="UP000095713">
    <property type="component" value="Unassembled WGS sequence"/>
</dbReference>
<keyword evidence="3" id="KW-1185">Reference proteome</keyword>
<dbReference type="AlphaFoldDB" id="A0A1E5SHR3"/>
<comment type="caution">
    <text evidence="2">The sequence shown here is derived from an EMBL/GenBank/DDBJ whole genome shotgun (WGS) entry which is preliminary data.</text>
</comment>
<dbReference type="SUPFAM" id="SSF103190">
    <property type="entry name" value="Sensory domain-like"/>
    <property type="match status" value="1"/>
</dbReference>
<evidence type="ECO:0000313" key="2">
    <source>
        <dbReference type="EMBL" id="OEJ98650.1"/>
    </source>
</evidence>